<dbReference type="InterPro" id="IPR001944">
    <property type="entry name" value="Glycoside_Hdrlase_35"/>
</dbReference>
<comment type="caution">
    <text evidence="3">The sequence shown here is derived from an EMBL/GenBank/DDBJ whole genome shotgun (WGS) entry which is preliminary data.</text>
</comment>
<evidence type="ECO:0000313" key="4">
    <source>
        <dbReference type="Proteomes" id="UP001168821"/>
    </source>
</evidence>
<comment type="similarity">
    <text evidence="1">Belongs to the glycosyl hydrolase 35 family.</text>
</comment>
<name>A0AA38J0A2_9CUCU</name>
<reference evidence="3" key="1">
    <citation type="journal article" date="2023" name="G3 (Bethesda)">
        <title>Whole genome assemblies of Zophobas morio and Tenebrio molitor.</title>
        <authorList>
            <person name="Kaur S."/>
            <person name="Stinson S.A."/>
            <person name="diCenzo G.C."/>
        </authorList>
    </citation>
    <scope>NUCLEOTIDE SEQUENCE</scope>
    <source>
        <strain evidence="3">QUZm001</strain>
    </source>
</reference>
<dbReference type="Proteomes" id="UP001168821">
    <property type="component" value="Unassembled WGS sequence"/>
</dbReference>
<evidence type="ECO:0000259" key="2">
    <source>
        <dbReference type="Pfam" id="PF01301"/>
    </source>
</evidence>
<dbReference type="AlphaFoldDB" id="A0AA38J0A2"/>
<dbReference type="PRINTS" id="PR00742">
    <property type="entry name" value="GLHYDRLASE35"/>
</dbReference>
<dbReference type="EMBL" id="JALNTZ010000001">
    <property type="protein sequence ID" value="KAJ3664576.1"/>
    <property type="molecule type" value="Genomic_DNA"/>
</dbReference>
<dbReference type="Gene3D" id="2.60.120.260">
    <property type="entry name" value="Galactose-binding domain-like"/>
    <property type="match status" value="1"/>
</dbReference>
<evidence type="ECO:0000313" key="3">
    <source>
        <dbReference type="EMBL" id="KAJ3664576.1"/>
    </source>
</evidence>
<dbReference type="SUPFAM" id="SSF51445">
    <property type="entry name" value="(Trans)glycosidases"/>
    <property type="match status" value="1"/>
</dbReference>
<dbReference type="Pfam" id="PF01301">
    <property type="entry name" value="Glyco_hydro_35"/>
    <property type="match status" value="1"/>
</dbReference>
<dbReference type="InterPro" id="IPR031330">
    <property type="entry name" value="Gly_Hdrlase_35_cat"/>
</dbReference>
<dbReference type="InterPro" id="IPR017853">
    <property type="entry name" value="GH"/>
</dbReference>
<organism evidence="3 4">
    <name type="scientific">Zophobas morio</name>
    <dbReference type="NCBI Taxonomy" id="2755281"/>
    <lineage>
        <taxon>Eukaryota</taxon>
        <taxon>Metazoa</taxon>
        <taxon>Ecdysozoa</taxon>
        <taxon>Arthropoda</taxon>
        <taxon>Hexapoda</taxon>
        <taxon>Insecta</taxon>
        <taxon>Pterygota</taxon>
        <taxon>Neoptera</taxon>
        <taxon>Endopterygota</taxon>
        <taxon>Coleoptera</taxon>
        <taxon>Polyphaga</taxon>
        <taxon>Cucujiformia</taxon>
        <taxon>Tenebrionidae</taxon>
        <taxon>Zophobas</taxon>
    </lineage>
</organism>
<dbReference type="GO" id="GO:0004553">
    <property type="term" value="F:hydrolase activity, hydrolyzing O-glycosyl compounds"/>
    <property type="evidence" value="ECO:0007669"/>
    <property type="project" value="InterPro"/>
</dbReference>
<dbReference type="GO" id="GO:0005975">
    <property type="term" value="P:carbohydrate metabolic process"/>
    <property type="evidence" value="ECO:0007669"/>
    <property type="project" value="InterPro"/>
</dbReference>
<evidence type="ECO:0000256" key="1">
    <source>
        <dbReference type="ARBA" id="ARBA00009809"/>
    </source>
</evidence>
<dbReference type="PANTHER" id="PTHR23421">
    <property type="entry name" value="BETA-GALACTOSIDASE RELATED"/>
    <property type="match status" value="1"/>
</dbReference>
<proteinExistence type="inferred from homology"/>
<protein>
    <recommendedName>
        <fullName evidence="2">Glycoside hydrolase 35 catalytic domain-containing protein</fullName>
    </recommendedName>
</protein>
<feature type="domain" description="Glycoside hydrolase 35 catalytic" evidence="2">
    <location>
        <begin position="3"/>
        <end position="240"/>
    </location>
</feature>
<keyword evidence="4" id="KW-1185">Reference proteome</keyword>
<accession>A0AA38J0A2</accession>
<dbReference type="Gene3D" id="3.20.20.80">
    <property type="entry name" value="Glycosidases"/>
    <property type="match status" value="1"/>
</dbReference>
<sequence>MPRSAPYFFAEGESGGFPSWLLKYENLNVRISEETFMRYVGRYLSTLLSILAKYQFTNGGPIVAFQVENECGSSPTNDKVYLQQLYDIFKHYGIVELLVTADSPKRGTAGTLPGLLFQTANYESYPVELLGALEEMQPGEPLMAMEFYSGWFDHWSESHHTKSDGSVRRDYEATLTYPASVNLYMLHGGTYWGVLNGATIGPGDNSGLAPTTSSYDYNAPLTEDGDYTSKYDMIKGLIEQCNPIQTLTPELPVLIERQTHPAVPIKSQLSLNDILSKFDDSIPSSTTRSI</sequence>
<gene>
    <name evidence="3" type="ORF">Zmor_000132</name>
</gene>